<keyword evidence="1" id="KW-0805">Transcription regulation</keyword>
<dbReference type="PANTHER" id="PTHR30185:SF18">
    <property type="entry name" value="TRANSCRIPTIONAL REGULATOR MTLR"/>
    <property type="match status" value="1"/>
</dbReference>
<evidence type="ECO:0000259" key="3">
    <source>
        <dbReference type="Pfam" id="PF05043"/>
    </source>
</evidence>
<evidence type="ECO:0000313" key="6">
    <source>
        <dbReference type="Proteomes" id="UP000728106"/>
    </source>
</evidence>
<keyword evidence="2" id="KW-0804">Transcription</keyword>
<comment type="caution">
    <text evidence="5">The sequence shown here is derived from an EMBL/GenBank/DDBJ whole genome shotgun (WGS) entry which is preliminary data.</text>
</comment>
<dbReference type="PANTHER" id="PTHR30185">
    <property type="entry name" value="CRYPTIC BETA-GLUCOSIDE BGL OPERON ANTITERMINATOR"/>
    <property type="match status" value="1"/>
</dbReference>
<dbReference type="GeneID" id="57978254"/>
<dbReference type="Proteomes" id="UP000808038">
    <property type="component" value="Unassembled WGS sequence"/>
</dbReference>
<dbReference type="RefSeq" id="WP_003609308.1">
    <property type="nucleotide sequence ID" value="NZ_CP027563.1"/>
</dbReference>
<dbReference type="EMBL" id="JAAOCX010000013">
    <property type="protein sequence ID" value="MBJ7633249.1"/>
    <property type="molecule type" value="Genomic_DNA"/>
</dbReference>
<dbReference type="InterPro" id="IPR050661">
    <property type="entry name" value="BglG_antiterminators"/>
</dbReference>
<evidence type="ECO:0000256" key="2">
    <source>
        <dbReference type="ARBA" id="ARBA00023163"/>
    </source>
</evidence>
<sequence length="500" mass="58069">MAIFDLLDEYEQIQLRIIVTLENMPAPVITTVSELSRLLGASEFVIKKAVQTLAHESMDELSWLFTLTFDRNTITYVRVTNSSPVTSIRYLYSRRSDTVQILESSFEEDFTNVEDFSNKSLMSRTNFFRRRKRLMAYFRKHHLALSERLVLTGDEISVREFYYHYYSVIFCDFEYPFSNTSLKTSTNMIKELAERLDFQLSPTNQLNLIYYTYIGYRRIANGHLVNQYNVGSRMFFSPETLLVDSENVAIAIEILDKTLQGEGIHLSEEELAWEAVSYLNFLLAMNILPISLHKNVALQNHIAPIKELLGKTFATHFSLSYWSIAPMFFKKETTPLDTYLLRLLGYTQPLSEVTTHQRSAYLMENFAEYLDVSKEFFAKFLTQFPDKLTDFETNQENFYNDLLYLLVITIPRTIIEKPLVVALDFSYGYAYTESLKARIVATSNHNIIVTNEFTDKADILLSNITPHDAKNAVHIEWSNPPTRRDWDLFEAAIKALNAQQ</sequence>
<accession>A0A4Z0RLJ7</accession>
<dbReference type="Pfam" id="PF05043">
    <property type="entry name" value="Mga"/>
    <property type="match status" value="1"/>
</dbReference>
<evidence type="ECO:0000313" key="5">
    <source>
        <dbReference type="EMBL" id="MBJ7638289.1"/>
    </source>
</evidence>
<evidence type="ECO:0000313" key="4">
    <source>
        <dbReference type="EMBL" id="MBJ7633249.1"/>
    </source>
</evidence>
<gene>
    <name evidence="5" type="ORF">HAU20_02655</name>
    <name evidence="4" type="ORF">HAU43_09170</name>
</gene>
<dbReference type="Proteomes" id="UP000728106">
    <property type="component" value="Unassembled WGS sequence"/>
</dbReference>
<reference evidence="5" key="1">
    <citation type="submission" date="2020-02" db="EMBL/GenBank/DDBJ databases">
        <authorList>
            <person name="Fontana A."/>
            <person name="Patrone V."/>
            <person name="Morelli L."/>
        </authorList>
    </citation>
    <scope>NUCLEOTIDE SEQUENCE</scope>
    <source>
        <strain evidence="4">CCUG 30943</strain>
        <strain evidence="5">CCUG 43002</strain>
    </source>
</reference>
<dbReference type="AlphaFoldDB" id="A0A4Z0RLJ7"/>
<reference evidence="5 6" key="2">
    <citation type="journal article" date="2021" name="Int. J. Food Microbiol.">
        <title>Safety demonstration of a microbial species for use in the food chain: Weissella confusa.</title>
        <authorList>
            <person name="Bourdichon F."/>
            <person name="Patrone V."/>
            <person name="Fontana A."/>
            <person name="Milani G."/>
            <person name="Morelli L."/>
        </authorList>
    </citation>
    <scope>NUCLEOTIDE SEQUENCE [LARGE SCALE GENOMIC DNA]</scope>
    <source>
        <strain evidence="4">CCUG 30943</strain>
        <strain evidence="5 6">CCUG 43002</strain>
    </source>
</reference>
<keyword evidence="6" id="KW-1185">Reference proteome</keyword>
<organism evidence="5 6">
    <name type="scientific">Weissella confusa</name>
    <name type="common">Lactobacillus confusus</name>
    <dbReference type="NCBI Taxonomy" id="1583"/>
    <lineage>
        <taxon>Bacteria</taxon>
        <taxon>Bacillati</taxon>
        <taxon>Bacillota</taxon>
        <taxon>Bacilli</taxon>
        <taxon>Lactobacillales</taxon>
        <taxon>Lactobacillaceae</taxon>
        <taxon>Weissella</taxon>
    </lineage>
</organism>
<feature type="domain" description="Mga helix-turn-helix" evidence="3">
    <location>
        <begin position="88"/>
        <end position="166"/>
    </location>
</feature>
<protein>
    <recommendedName>
        <fullName evidence="3">Mga helix-turn-helix domain-containing protein</fullName>
    </recommendedName>
</protein>
<name>A0A4Z0RLJ7_WEICO</name>
<dbReference type="InterPro" id="IPR007737">
    <property type="entry name" value="Mga_HTH"/>
</dbReference>
<proteinExistence type="predicted"/>
<dbReference type="EMBL" id="JAAOCP010000003">
    <property type="protein sequence ID" value="MBJ7638289.1"/>
    <property type="molecule type" value="Genomic_DNA"/>
</dbReference>
<evidence type="ECO:0000256" key="1">
    <source>
        <dbReference type="ARBA" id="ARBA00023015"/>
    </source>
</evidence>